<dbReference type="AlphaFoldDB" id="A0A9F2R625"/>
<keyword evidence="5" id="KW-0732">Signal</keyword>
<feature type="region of interest" description="Disordered" evidence="3">
    <location>
        <begin position="222"/>
        <end position="245"/>
    </location>
</feature>
<feature type="compositionally biased region" description="Polar residues" evidence="3">
    <location>
        <begin position="229"/>
        <end position="238"/>
    </location>
</feature>
<proteinExistence type="predicted"/>
<evidence type="ECO:0000256" key="3">
    <source>
        <dbReference type="SAM" id="MobiDB-lite"/>
    </source>
</evidence>
<dbReference type="InterPro" id="IPR039243">
    <property type="entry name" value="LRRC25"/>
</dbReference>
<keyword evidence="2" id="KW-0677">Repeat</keyword>
<dbReference type="InterPro" id="IPR032675">
    <property type="entry name" value="LRR_dom_sf"/>
</dbReference>
<dbReference type="PROSITE" id="PS51450">
    <property type="entry name" value="LRR"/>
    <property type="match status" value="2"/>
</dbReference>
<dbReference type="SMART" id="SM00369">
    <property type="entry name" value="LRR_TYP"/>
    <property type="match status" value="2"/>
</dbReference>
<keyword evidence="4" id="KW-1133">Transmembrane helix</keyword>
<organism evidence="6 7">
    <name type="scientific">Python bivittatus</name>
    <name type="common">Burmese python</name>
    <name type="synonym">Python molurus bivittatus</name>
    <dbReference type="NCBI Taxonomy" id="176946"/>
    <lineage>
        <taxon>Eukaryota</taxon>
        <taxon>Metazoa</taxon>
        <taxon>Chordata</taxon>
        <taxon>Craniata</taxon>
        <taxon>Vertebrata</taxon>
        <taxon>Euteleostomi</taxon>
        <taxon>Lepidosauria</taxon>
        <taxon>Squamata</taxon>
        <taxon>Bifurcata</taxon>
        <taxon>Unidentata</taxon>
        <taxon>Episquamata</taxon>
        <taxon>Toxicofera</taxon>
        <taxon>Serpentes</taxon>
        <taxon>Henophidia</taxon>
        <taxon>Pythonidae</taxon>
        <taxon>Python</taxon>
    </lineage>
</organism>
<dbReference type="OMA" id="WHNVSAF"/>
<feature type="chain" id="PRO_5039900460" evidence="5">
    <location>
        <begin position="20"/>
        <end position="339"/>
    </location>
</feature>
<dbReference type="GeneID" id="103066236"/>
<evidence type="ECO:0000256" key="1">
    <source>
        <dbReference type="ARBA" id="ARBA00022614"/>
    </source>
</evidence>
<dbReference type="PANTHER" id="PTHR20878">
    <property type="entry name" value="LEUCINE-RICH REPEAT CONTAINING PROTEIN 25"/>
    <property type="match status" value="1"/>
</dbReference>
<protein>
    <submittedName>
        <fullName evidence="7">Uncharacterized protein LOC103066236</fullName>
    </submittedName>
</protein>
<dbReference type="SUPFAM" id="SSF52058">
    <property type="entry name" value="L domain-like"/>
    <property type="match status" value="1"/>
</dbReference>
<dbReference type="Gene3D" id="3.80.10.10">
    <property type="entry name" value="Ribonuclease Inhibitor"/>
    <property type="match status" value="1"/>
</dbReference>
<evidence type="ECO:0000256" key="2">
    <source>
        <dbReference type="ARBA" id="ARBA00022737"/>
    </source>
</evidence>
<dbReference type="Pfam" id="PF13855">
    <property type="entry name" value="LRR_8"/>
    <property type="match status" value="1"/>
</dbReference>
<dbReference type="InterPro" id="IPR001611">
    <property type="entry name" value="Leu-rich_rpt"/>
</dbReference>
<sequence length="339" mass="37886">MWGLFVTLLFLLLGSLMDAKCPLTDLYNLTGPSGAPDLQSLQPRVRCLNISGQFNLTNVNFSVGEKVEELDLSNNKIQSLPPGFLKSAANLKSLFLHNNKLKLLPSHLFAKTPNLKLLSLENNQLSPGFIEDFNHCLEKLSVDCYCNVAGRILQYCHNCSDSGIKCQCFSSKKLVNVTDYYTSSCRGMGVVLYPAIVVPILVLLLLAILVYFVIRRKKRASINEEKRPSNTSEGTSGQPRYISHLSPPENTFQDMEFHKDYENIYNNESKGKGGKMRSGQGSHQSRKQTTAKRSPSKGENIHASEGHQPIYANAQEVYYNYSGKPMPEPADDIYIIPDQ</sequence>
<feature type="transmembrane region" description="Helical" evidence="4">
    <location>
        <begin position="191"/>
        <end position="214"/>
    </location>
</feature>
<feature type="region of interest" description="Disordered" evidence="3">
    <location>
        <begin position="266"/>
        <end position="310"/>
    </location>
</feature>
<dbReference type="RefSeq" id="XP_007437242.1">
    <property type="nucleotide sequence ID" value="XM_007437180.2"/>
</dbReference>
<accession>A0A9F2R625</accession>
<dbReference type="PANTHER" id="PTHR20878:SF0">
    <property type="entry name" value="LEUCINE-RICH REPEAT-CONTAINING PROTEIN 25"/>
    <property type="match status" value="1"/>
</dbReference>
<keyword evidence="4" id="KW-0812">Transmembrane</keyword>
<dbReference type="Proteomes" id="UP000695026">
    <property type="component" value="Unplaced"/>
</dbReference>
<gene>
    <name evidence="7" type="primary">LOC103066236</name>
</gene>
<keyword evidence="1" id="KW-0433">Leucine-rich repeat</keyword>
<dbReference type="KEGG" id="pbi:103066236"/>
<reference evidence="7" key="1">
    <citation type="submission" date="2025-08" db="UniProtKB">
        <authorList>
            <consortium name="RefSeq"/>
        </authorList>
    </citation>
    <scope>IDENTIFICATION</scope>
    <source>
        <tissue evidence="7">Liver</tissue>
    </source>
</reference>
<feature type="signal peptide" evidence="5">
    <location>
        <begin position="1"/>
        <end position="19"/>
    </location>
</feature>
<name>A0A9F2R625_PYTBI</name>
<evidence type="ECO:0000256" key="5">
    <source>
        <dbReference type="SAM" id="SignalP"/>
    </source>
</evidence>
<keyword evidence="4" id="KW-0472">Membrane</keyword>
<dbReference type="OrthoDB" id="8400687at2759"/>
<dbReference type="InterPro" id="IPR003591">
    <property type="entry name" value="Leu-rich_rpt_typical-subtyp"/>
</dbReference>
<evidence type="ECO:0000313" key="6">
    <source>
        <dbReference type="Proteomes" id="UP000695026"/>
    </source>
</evidence>
<evidence type="ECO:0000256" key="4">
    <source>
        <dbReference type="SAM" id="Phobius"/>
    </source>
</evidence>
<keyword evidence="6" id="KW-1185">Reference proteome</keyword>
<evidence type="ECO:0000313" key="7">
    <source>
        <dbReference type="RefSeq" id="XP_007437242.1"/>
    </source>
</evidence>